<dbReference type="KEGG" id="aoi:AORI_1374"/>
<reference evidence="2 3" key="1">
    <citation type="journal article" date="2013" name="BMC Genomics">
        <title>ContigScape: a Cytoscape plugin facilitating microbial genome gap closing.</title>
        <authorList>
            <person name="Tang B."/>
            <person name="Wang Q."/>
            <person name="Yang M."/>
            <person name="Xie F."/>
            <person name="Zhu Y."/>
            <person name="Zhuo Y."/>
            <person name="Wang S."/>
            <person name="Gao H."/>
            <person name="Ding X."/>
            <person name="Zhang L."/>
            <person name="Zhao G."/>
            <person name="Zheng H."/>
        </authorList>
    </citation>
    <scope>NUCLEOTIDE SEQUENCE [LARGE SCALE GENOMIC DNA]</scope>
    <source>
        <strain evidence="2 3">HCCB10007</strain>
    </source>
</reference>
<dbReference type="EMBL" id="CP003410">
    <property type="protein sequence ID" value="AGM03963.1"/>
    <property type="molecule type" value="Genomic_DNA"/>
</dbReference>
<accession>R4SZV9</accession>
<sequence length="49" mass="5412">MFGIAENAPYVNEGWETLAAICIAPLSLWGPITIVLGLAYHRRRKVTKA</sequence>
<keyword evidence="1" id="KW-0812">Transmembrane</keyword>
<name>R4SZV9_9PSEU</name>
<gene>
    <name evidence="2" type="ORF">AORI_1374</name>
</gene>
<dbReference type="RefSeq" id="WP_016331768.1">
    <property type="nucleotide sequence ID" value="NC_021252.1"/>
</dbReference>
<protein>
    <submittedName>
        <fullName evidence="2">Uncharacterized protein</fullName>
    </submittedName>
</protein>
<keyword evidence="1" id="KW-1133">Transmembrane helix</keyword>
<dbReference type="PATRIC" id="fig|1156913.3.peg.1404"/>
<dbReference type="AlphaFoldDB" id="R4SZV9"/>
<evidence type="ECO:0000256" key="1">
    <source>
        <dbReference type="SAM" id="Phobius"/>
    </source>
</evidence>
<dbReference type="HOGENOM" id="CLU_3131588_0_0_11"/>
<keyword evidence="3" id="KW-1185">Reference proteome</keyword>
<keyword evidence="1" id="KW-0472">Membrane</keyword>
<organism evidence="2 3">
    <name type="scientific">Amycolatopsis keratiniphila</name>
    <dbReference type="NCBI Taxonomy" id="129921"/>
    <lineage>
        <taxon>Bacteria</taxon>
        <taxon>Bacillati</taxon>
        <taxon>Actinomycetota</taxon>
        <taxon>Actinomycetes</taxon>
        <taxon>Pseudonocardiales</taxon>
        <taxon>Pseudonocardiaceae</taxon>
        <taxon>Amycolatopsis</taxon>
        <taxon>Amycolatopsis japonica group</taxon>
    </lineage>
</organism>
<dbReference type="Proteomes" id="UP000013968">
    <property type="component" value="Chromosome"/>
</dbReference>
<feature type="transmembrane region" description="Helical" evidence="1">
    <location>
        <begin position="18"/>
        <end position="40"/>
    </location>
</feature>
<evidence type="ECO:0000313" key="2">
    <source>
        <dbReference type="EMBL" id="AGM03963.1"/>
    </source>
</evidence>
<evidence type="ECO:0000313" key="3">
    <source>
        <dbReference type="Proteomes" id="UP000013968"/>
    </source>
</evidence>
<proteinExistence type="predicted"/>